<keyword evidence="4" id="KW-0378">Hydrolase</keyword>
<evidence type="ECO:0000313" key="7">
    <source>
        <dbReference type="EMBL" id="OCA76666.1"/>
    </source>
</evidence>
<dbReference type="PROSITE" id="PS00758">
    <property type="entry name" value="ARGE_DAPE_CPG2_1"/>
    <property type="match status" value="1"/>
</dbReference>
<dbReference type="InterPro" id="IPR001261">
    <property type="entry name" value="ArgE/DapE_CS"/>
</dbReference>
<dbReference type="Gene3D" id="3.40.630.10">
    <property type="entry name" value="Zn peptidases"/>
    <property type="match status" value="1"/>
</dbReference>
<keyword evidence="5" id="KW-0862">Zinc</keyword>
<dbReference type="Gene3D" id="1.10.150.900">
    <property type="match status" value="1"/>
</dbReference>
<evidence type="ECO:0000313" key="10">
    <source>
        <dbReference type="Proteomes" id="UP000184069"/>
    </source>
</evidence>
<dbReference type="GO" id="GO:0043604">
    <property type="term" value="P:amide biosynthetic process"/>
    <property type="evidence" value="ECO:0007669"/>
    <property type="project" value="TreeGrafter"/>
</dbReference>
<name>A0A1M7BFB7_9FLAO</name>
<dbReference type="PANTHER" id="PTHR45962">
    <property type="entry name" value="N-FATTY-ACYL-AMINO ACID SYNTHASE/HYDROLASE PM20D1"/>
    <property type="match status" value="1"/>
</dbReference>
<evidence type="ECO:0000313" key="8">
    <source>
        <dbReference type="EMBL" id="SHL53647.1"/>
    </source>
</evidence>
<dbReference type="GO" id="GO:0006520">
    <property type="term" value="P:amino acid metabolic process"/>
    <property type="evidence" value="ECO:0007669"/>
    <property type="project" value="TreeGrafter"/>
</dbReference>
<evidence type="ECO:0000313" key="9">
    <source>
        <dbReference type="Proteomes" id="UP000093508"/>
    </source>
</evidence>
<protein>
    <submittedName>
        <fullName evidence="7 8">Peptidase</fullName>
    </submittedName>
</protein>
<evidence type="ECO:0000256" key="3">
    <source>
        <dbReference type="ARBA" id="ARBA00022723"/>
    </source>
</evidence>
<keyword evidence="2" id="KW-0645">Protease</keyword>
<dbReference type="EMBL" id="FRBM01000004">
    <property type="protein sequence ID" value="SHL53647.1"/>
    <property type="molecule type" value="Genomic_DNA"/>
</dbReference>
<sequence length="514" mass="56804">MKKIFLPVFAILLLLIGLLLARTFTFPFKKIAAATGTPAQITINDSSISRLSGGLKIPTISSGDSLKFNDVPFDTFNEYIKKNYPFIYQHAESYTINGHALVFKLKGTDPNLQPLLFLSHLDVVPPGGAGIKNTETDLFQPKDKPIPPVSKIAKEWDYGPFSGAVVNGRIYGRGTMDMKSMLFALMEALQNTMKSGYQPKRDIYLAFGFDEEVGGELGAARIADYFGRQRLRFDAIYDEGGFILSKGSVEGIDANVALIGCAEKGFLSLKIKVKGLGGHSSMPPSETAVGKAAAIMQKLEQNPMKPTITPLIQDFFKNVGGSMSFPSRLAIANDWLLQPLLISQLSKNHTTNALIRTTTALTMMKGSDAPNVLSSEVEFVANFRLLPGNTIQEVKEHVAKLAQGYDIEISEVDNSREASIVSPSDTKGYKIMETSLNRIYPNLLITPYLTVGGTDAIKYQALSNNVYRFMPIKINNSEQQSMHSINEYISIENYTKMIRYFEFIMQNYDKDGGK</sequence>
<evidence type="ECO:0000259" key="6">
    <source>
        <dbReference type="Pfam" id="PF07687"/>
    </source>
</evidence>
<gene>
    <name evidence="7" type="ORF">BBH99_02580</name>
    <name evidence="8" type="ORF">SAMN05444407_104353</name>
</gene>
<feature type="domain" description="Peptidase M20 dimerisation" evidence="6">
    <location>
        <begin position="262"/>
        <end position="403"/>
    </location>
</feature>
<dbReference type="Proteomes" id="UP000184069">
    <property type="component" value="Unassembled WGS sequence"/>
</dbReference>
<dbReference type="InterPro" id="IPR036264">
    <property type="entry name" value="Bact_exopeptidase_dim_dom"/>
</dbReference>
<dbReference type="GO" id="GO:0043605">
    <property type="term" value="P:amide catabolic process"/>
    <property type="evidence" value="ECO:0007669"/>
    <property type="project" value="TreeGrafter"/>
</dbReference>
<dbReference type="InterPro" id="IPR002933">
    <property type="entry name" value="Peptidase_M20"/>
</dbReference>
<keyword evidence="9" id="KW-1185">Reference proteome</keyword>
<evidence type="ECO:0000256" key="2">
    <source>
        <dbReference type="ARBA" id="ARBA00022670"/>
    </source>
</evidence>
<dbReference type="PANTHER" id="PTHR45962:SF1">
    <property type="entry name" value="N-FATTY-ACYL-AMINO ACID SYNTHASE_HYDROLASE PM20D1"/>
    <property type="match status" value="1"/>
</dbReference>
<evidence type="ECO:0000256" key="4">
    <source>
        <dbReference type="ARBA" id="ARBA00022801"/>
    </source>
</evidence>
<dbReference type="GO" id="GO:0046872">
    <property type="term" value="F:metal ion binding"/>
    <property type="evidence" value="ECO:0007669"/>
    <property type="project" value="UniProtKB-KW"/>
</dbReference>
<accession>A0A1M7BFB7</accession>
<reference evidence="8 10" key="2">
    <citation type="submission" date="2016-11" db="EMBL/GenBank/DDBJ databases">
        <authorList>
            <person name="Jaros S."/>
            <person name="Januszkiewicz K."/>
            <person name="Wedrychowicz H."/>
        </authorList>
    </citation>
    <scope>NUCLEOTIDE SEQUENCE [LARGE SCALE GENOMIC DNA]</scope>
    <source>
        <strain evidence="8 10">DSM 27621</strain>
    </source>
</reference>
<comment type="similarity">
    <text evidence="1">Belongs to the peptidase M20A family.</text>
</comment>
<organism evidence="8 10">
    <name type="scientific">Chryseobacterium contaminans</name>
    <dbReference type="NCBI Taxonomy" id="1423959"/>
    <lineage>
        <taxon>Bacteria</taxon>
        <taxon>Pseudomonadati</taxon>
        <taxon>Bacteroidota</taxon>
        <taxon>Flavobacteriia</taxon>
        <taxon>Flavobacteriales</taxon>
        <taxon>Weeksellaceae</taxon>
        <taxon>Chryseobacterium group</taxon>
        <taxon>Chryseobacterium</taxon>
    </lineage>
</organism>
<evidence type="ECO:0000256" key="5">
    <source>
        <dbReference type="ARBA" id="ARBA00022833"/>
    </source>
</evidence>
<dbReference type="InterPro" id="IPR047177">
    <property type="entry name" value="Pept_M20A"/>
</dbReference>
<keyword evidence="8" id="KW-0121">Carboxypeptidase</keyword>
<dbReference type="GO" id="GO:0006508">
    <property type="term" value="P:proteolysis"/>
    <property type="evidence" value="ECO:0007669"/>
    <property type="project" value="UniProtKB-KW"/>
</dbReference>
<dbReference type="EMBL" id="MAYF01000323">
    <property type="protein sequence ID" value="OCA76666.1"/>
    <property type="molecule type" value="Genomic_DNA"/>
</dbReference>
<dbReference type="Proteomes" id="UP000093508">
    <property type="component" value="Unassembled WGS sequence"/>
</dbReference>
<dbReference type="Pfam" id="PF01546">
    <property type="entry name" value="Peptidase_M20"/>
    <property type="match status" value="1"/>
</dbReference>
<dbReference type="AlphaFoldDB" id="A0A1M7BFB7"/>
<proteinExistence type="inferred from homology"/>
<dbReference type="GO" id="GO:0016811">
    <property type="term" value="F:hydrolase activity, acting on carbon-nitrogen (but not peptide) bonds, in linear amides"/>
    <property type="evidence" value="ECO:0007669"/>
    <property type="project" value="TreeGrafter"/>
</dbReference>
<keyword evidence="3" id="KW-0479">Metal-binding</keyword>
<dbReference type="SUPFAM" id="SSF53187">
    <property type="entry name" value="Zn-dependent exopeptidases"/>
    <property type="match status" value="1"/>
</dbReference>
<dbReference type="OrthoDB" id="9792335at2"/>
<evidence type="ECO:0000256" key="1">
    <source>
        <dbReference type="ARBA" id="ARBA00006247"/>
    </source>
</evidence>
<dbReference type="InterPro" id="IPR011650">
    <property type="entry name" value="Peptidase_M20_dimer"/>
</dbReference>
<dbReference type="Pfam" id="PF07687">
    <property type="entry name" value="M20_dimer"/>
    <property type="match status" value="1"/>
</dbReference>
<reference evidence="7 9" key="1">
    <citation type="submission" date="2016-07" db="EMBL/GenBank/DDBJ databases">
        <authorList>
            <person name="Jeong J.-J."/>
            <person name="Kim D.W."/>
            <person name="Sang M.K."/>
            <person name="Choi I.-G."/>
            <person name="Kim K.D."/>
        </authorList>
    </citation>
    <scope>NUCLEOTIDE SEQUENCE [LARGE SCALE GENOMIC DNA]</scope>
    <source>
        <strain evidence="7 9">C-26</strain>
    </source>
</reference>
<dbReference type="Gene3D" id="3.30.70.360">
    <property type="match status" value="1"/>
</dbReference>
<dbReference type="RefSeq" id="WP_066698750.1">
    <property type="nucleotide sequence ID" value="NZ_FRBM01000004.1"/>
</dbReference>
<dbReference type="SUPFAM" id="SSF55031">
    <property type="entry name" value="Bacterial exopeptidase dimerisation domain"/>
    <property type="match status" value="1"/>
</dbReference>
<dbReference type="STRING" id="1423959.SAMN05444407_104353"/>
<dbReference type="GO" id="GO:0004180">
    <property type="term" value="F:carboxypeptidase activity"/>
    <property type="evidence" value="ECO:0007669"/>
    <property type="project" value="UniProtKB-KW"/>
</dbReference>